<evidence type="ECO:0000313" key="2">
    <source>
        <dbReference type="EMBL" id="KAK1733593.1"/>
    </source>
</evidence>
<organism evidence="2 3">
    <name type="scientific">Skeletonema marinoi</name>
    <dbReference type="NCBI Taxonomy" id="267567"/>
    <lineage>
        <taxon>Eukaryota</taxon>
        <taxon>Sar</taxon>
        <taxon>Stramenopiles</taxon>
        <taxon>Ochrophyta</taxon>
        <taxon>Bacillariophyta</taxon>
        <taxon>Coscinodiscophyceae</taxon>
        <taxon>Thalassiosirophycidae</taxon>
        <taxon>Thalassiosirales</taxon>
        <taxon>Skeletonemataceae</taxon>
        <taxon>Skeletonema</taxon>
        <taxon>Skeletonema marinoi-dohrnii complex</taxon>
    </lineage>
</organism>
<dbReference type="PANTHER" id="PTHR31827">
    <property type="entry name" value="EMB|CAB89363.1"/>
    <property type="match status" value="1"/>
</dbReference>
<sequence length="342" mass="36921">MKQATPKKKAVVQKEEEKDDIESQFRKREAEVAAIKKGSHADITRRRSSRLASAAITAARDAKLIVTVKKEATAKSKKRPCSDDAVVPRKVARKQYRNKCSADTFVGACKNDEANVKVELCTSEGFATFGRGGEVHGRPRAKKTCAIKGCTKGSRRKGGVCKSHGPELKLCSTDKCTNIAKGGGVCQRHKARRYICSSVGCTNVSYKGGACKRHGAKVKGGVCKRHGAKVPRCRTKGCPNGAVQGGVCVRHGAKVRLCSFPECTNQAKMRGVCIKHGAQGKPPCSVEGCTNKSVNKGVCQRHGAKIKRCSMKGCTNQVVKGGGVQKTWSKTRMLCRWMHESC</sequence>
<evidence type="ECO:0008006" key="4">
    <source>
        <dbReference type="Google" id="ProtNLM"/>
    </source>
</evidence>
<name>A0AAD8XUC6_9STRA</name>
<accession>A0AAD8XUC6</accession>
<comment type="caution">
    <text evidence="2">The sequence shown here is derived from an EMBL/GenBank/DDBJ whole genome shotgun (WGS) entry which is preliminary data.</text>
</comment>
<reference evidence="2" key="1">
    <citation type="submission" date="2023-06" db="EMBL/GenBank/DDBJ databases">
        <title>Survivors Of The Sea: Transcriptome response of Skeletonema marinoi to long-term dormancy.</title>
        <authorList>
            <person name="Pinder M.I.M."/>
            <person name="Kourtchenko O."/>
            <person name="Robertson E.K."/>
            <person name="Larsson T."/>
            <person name="Maumus F."/>
            <person name="Osuna-Cruz C.M."/>
            <person name="Vancaester E."/>
            <person name="Stenow R."/>
            <person name="Vandepoele K."/>
            <person name="Ploug H."/>
            <person name="Bruchert V."/>
            <person name="Godhe A."/>
            <person name="Topel M."/>
        </authorList>
    </citation>
    <scope>NUCLEOTIDE SEQUENCE</scope>
    <source>
        <strain evidence="2">R05AC</strain>
    </source>
</reference>
<feature type="compositionally biased region" description="Basic and acidic residues" evidence="1">
    <location>
        <begin position="12"/>
        <end position="23"/>
    </location>
</feature>
<feature type="region of interest" description="Disordered" evidence="1">
    <location>
        <begin position="1"/>
        <end position="23"/>
    </location>
</feature>
<proteinExistence type="predicted"/>
<gene>
    <name evidence="2" type="ORF">QTG54_015766</name>
</gene>
<keyword evidence="3" id="KW-1185">Reference proteome</keyword>
<dbReference type="Proteomes" id="UP001224775">
    <property type="component" value="Unassembled WGS sequence"/>
</dbReference>
<protein>
    <recommendedName>
        <fullName evidence="4">WRKY transcription factor 19</fullName>
    </recommendedName>
</protein>
<evidence type="ECO:0000256" key="1">
    <source>
        <dbReference type="SAM" id="MobiDB-lite"/>
    </source>
</evidence>
<dbReference type="AlphaFoldDB" id="A0AAD8XUC6"/>
<dbReference type="PANTHER" id="PTHR31827:SF1">
    <property type="entry name" value="EMB|CAB89363.1"/>
    <property type="match status" value="1"/>
</dbReference>
<dbReference type="EMBL" id="JATAAI010000047">
    <property type="protein sequence ID" value="KAK1733593.1"/>
    <property type="molecule type" value="Genomic_DNA"/>
</dbReference>
<feature type="compositionally biased region" description="Basic residues" evidence="1">
    <location>
        <begin position="1"/>
        <end position="11"/>
    </location>
</feature>
<evidence type="ECO:0000313" key="3">
    <source>
        <dbReference type="Proteomes" id="UP001224775"/>
    </source>
</evidence>